<dbReference type="OrthoDB" id="8124867at2"/>
<protein>
    <recommendedName>
        <fullName evidence="3">GGDEF domain-containing protein</fullName>
    </recommendedName>
</protein>
<evidence type="ECO:0000313" key="2">
    <source>
        <dbReference type="Proteomes" id="UP000248148"/>
    </source>
</evidence>
<sequence>MSHPGPIVLVSSALQSRVTETLSEAGLSPVLEAGWRDALDSVQQLQPAAVIVAAPDQNHHLHELARRVASCEPYVPLIVVEPRDTLPSTAIAFNPIDGRYQRLVPRLKAALRVRSLHDTVLRRIGNDLTLRTSLQATDPRTDATVLLLGRGGGYAALSVALGERVGVVGTLSIEGAAKHLNSRELDGIVLGDGFSPRVVEAFLTVMAEDSRFRHLPIIVTVPGATVASELPNMEIALGDPECIAADALALFRQHAFAARLNRTLQSLDQGGLIDPRTGLLTPSAFERDFATAVYQTQARGGGLSVARFTFEHKELRVRTDAALIASRLMRRMDFGTLQDDGSLLLVLIGADQRSAQSITRRLASVMKQTSHGTRREARIDPDIAIASLAPGDSAKSLLARLQPPPERAVAAG</sequence>
<dbReference type="EMBL" id="QJTI01000005">
    <property type="protein sequence ID" value="PYF03770.1"/>
    <property type="molecule type" value="Genomic_DNA"/>
</dbReference>
<dbReference type="RefSeq" id="WP_110780189.1">
    <property type="nucleotide sequence ID" value="NZ_QJTI01000005.1"/>
</dbReference>
<evidence type="ECO:0000313" key="1">
    <source>
        <dbReference type="EMBL" id="PYF03770.1"/>
    </source>
</evidence>
<evidence type="ECO:0008006" key="3">
    <source>
        <dbReference type="Google" id="ProtNLM"/>
    </source>
</evidence>
<reference evidence="1 2" key="1">
    <citation type="submission" date="2018-06" db="EMBL/GenBank/DDBJ databases">
        <title>Genomic Encyclopedia of Archaeal and Bacterial Type Strains, Phase II (KMG-II): from individual species to whole genera.</title>
        <authorList>
            <person name="Goeker M."/>
        </authorList>
    </citation>
    <scope>NUCLEOTIDE SEQUENCE [LARGE SCALE GENOMIC DNA]</scope>
    <source>
        <strain evidence="1 2">JCM 11668</strain>
    </source>
</reference>
<dbReference type="Proteomes" id="UP000248148">
    <property type="component" value="Unassembled WGS sequence"/>
</dbReference>
<proteinExistence type="predicted"/>
<name>A0A318TIV4_9BRAD</name>
<organism evidence="1 2">
    <name type="scientific">Rhodopseudomonas faecalis</name>
    <dbReference type="NCBI Taxonomy" id="99655"/>
    <lineage>
        <taxon>Bacteria</taxon>
        <taxon>Pseudomonadati</taxon>
        <taxon>Pseudomonadota</taxon>
        <taxon>Alphaproteobacteria</taxon>
        <taxon>Hyphomicrobiales</taxon>
        <taxon>Nitrobacteraceae</taxon>
        <taxon>Rhodopseudomonas</taxon>
    </lineage>
</organism>
<accession>A0A318TIV4</accession>
<keyword evidence="2" id="KW-1185">Reference proteome</keyword>
<gene>
    <name evidence="1" type="ORF">BJ122_10527</name>
</gene>
<dbReference type="AlphaFoldDB" id="A0A318TIV4"/>
<comment type="caution">
    <text evidence="1">The sequence shown here is derived from an EMBL/GenBank/DDBJ whole genome shotgun (WGS) entry which is preliminary data.</text>
</comment>